<comment type="similarity">
    <text evidence="1 9 10">Belongs to the peptidase A8 family.</text>
</comment>
<sequence>MVLAIVFFLLVFLDQITKAVAFALIGTDEPVLYWLGKMFGFDTLINKGMSFGIGADQPWALPLFIALTSLAIVVMLFFVFRLRPKHRFLRTSLVLIMSGAAGNLIDRIVIGGVRDLIYMDFGFTCFSNNIADILIFFGAIFFILALLFFDEDALFRLGKNRKKEKEQLEEAAHSLVESAKTEEEENDSSKKNG</sequence>
<keyword evidence="7 9" id="KW-1133">Transmembrane helix</keyword>
<dbReference type="EMBL" id="DXFX01000037">
    <property type="protein sequence ID" value="HIX07383.1"/>
    <property type="molecule type" value="Genomic_DNA"/>
</dbReference>
<name>A0A9D1V7J1_9FIRM</name>
<evidence type="ECO:0000256" key="9">
    <source>
        <dbReference type="HAMAP-Rule" id="MF_00161"/>
    </source>
</evidence>
<evidence type="ECO:0000256" key="10">
    <source>
        <dbReference type="RuleBase" id="RU004181"/>
    </source>
</evidence>
<keyword evidence="3 9" id="KW-0645">Protease</keyword>
<keyword evidence="6 9" id="KW-0378">Hydrolase</keyword>
<keyword evidence="8 9" id="KW-0472">Membrane</keyword>
<dbReference type="GO" id="GO:0005886">
    <property type="term" value="C:plasma membrane"/>
    <property type="evidence" value="ECO:0007669"/>
    <property type="project" value="UniProtKB-SubCell"/>
</dbReference>
<evidence type="ECO:0000256" key="3">
    <source>
        <dbReference type="ARBA" id="ARBA00022670"/>
    </source>
</evidence>
<feature type="transmembrane region" description="Helical" evidence="9">
    <location>
        <begin position="130"/>
        <end position="149"/>
    </location>
</feature>
<comment type="catalytic activity">
    <reaction evidence="9">
        <text>Release of signal peptides from bacterial membrane prolipoproteins. Hydrolyzes -Xaa-Yaa-Zaa-|-(S,diacylglyceryl)Cys-, in which Xaa is hydrophobic (preferably Leu), and Yaa (Ala or Ser) and Zaa (Gly or Ala) have small, neutral side chains.</text>
        <dbReference type="EC" id="3.4.23.36"/>
    </reaction>
</comment>
<feature type="transmembrane region" description="Helical" evidence="9">
    <location>
        <begin position="59"/>
        <end position="80"/>
    </location>
</feature>
<dbReference type="GO" id="GO:0004190">
    <property type="term" value="F:aspartic-type endopeptidase activity"/>
    <property type="evidence" value="ECO:0007669"/>
    <property type="project" value="UniProtKB-UniRule"/>
</dbReference>
<evidence type="ECO:0000313" key="13">
    <source>
        <dbReference type="Proteomes" id="UP000824204"/>
    </source>
</evidence>
<dbReference type="InterPro" id="IPR001872">
    <property type="entry name" value="Peptidase_A8"/>
</dbReference>
<feature type="active site" evidence="9">
    <location>
        <position position="132"/>
    </location>
</feature>
<dbReference type="Pfam" id="PF01252">
    <property type="entry name" value="Peptidase_A8"/>
    <property type="match status" value="1"/>
</dbReference>
<comment type="caution">
    <text evidence="12">The sequence shown here is derived from an EMBL/GenBank/DDBJ whole genome shotgun (WGS) entry which is preliminary data.</text>
</comment>
<comment type="pathway">
    <text evidence="9">Protein modification; lipoprotein biosynthesis (signal peptide cleavage).</text>
</comment>
<keyword evidence="5 9" id="KW-0064">Aspartyl protease</keyword>
<keyword evidence="2 9" id="KW-1003">Cell membrane</keyword>
<feature type="region of interest" description="Disordered" evidence="11">
    <location>
        <begin position="168"/>
        <end position="193"/>
    </location>
</feature>
<reference evidence="12" key="1">
    <citation type="journal article" date="2021" name="PeerJ">
        <title>Extensive microbial diversity within the chicken gut microbiome revealed by metagenomics and culture.</title>
        <authorList>
            <person name="Gilroy R."/>
            <person name="Ravi A."/>
            <person name="Getino M."/>
            <person name="Pursley I."/>
            <person name="Horton D.L."/>
            <person name="Alikhan N.F."/>
            <person name="Baker D."/>
            <person name="Gharbi K."/>
            <person name="Hall N."/>
            <person name="Watson M."/>
            <person name="Adriaenssens E.M."/>
            <person name="Foster-Nyarko E."/>
            <person name="Jarju S."/>
            <person name="Secka A."/>
            <person name="Antonio M."/>
            <person name="Oren A."/>
            <person name="Chaudhuri R.R."/>
            <person name="La Ragione R."/>
            <person name="Hildebrand F."/>
            <person name="Pallen M.J."/>
        </authorList>
    </citation>
    <scope>NUCLEOTIDE SEQUENCE</scope>
    <source>
        <strain evidence="12">811</strain>
    </source>
</reference>
<dbReference type="PANTHER" id="PTHR33695:SF1">
    <property type="entry name" value="LIPOPROTEIN SIGNAL PEPTIDASE"/>
    <property type="match status" value="1"/>
</dbReference>
<dbReference type="Proteomes" id="UP000824204">
    <property type="component" value="Unassembled WGS sequence"/>
</dbReference>
<evidence type="ECO:0000256" key="7">
    <source>
        <dbReference type="ARBA" id="ARBA00022989"/>
    </source>
</evidence>
<evidence type="ECO:0000256" key="2">
    <source>
        <dbReference type="ARBA" id="ARBA00022475"/>
    </source>
</evidence>
<evidence type="ECO:0000256" key="5">
    <source>
        <dbReference type="ARBA" id="ARBA00022750"/>
    </source>
</evidence>
<evidence type="ECO:0000256" key="6">
    <source>
        <dbReference type="ARBA" id="ARBA00022801"/>
    </source>
</evidence>
<evidence type="ECO:0000256" key="1">
    <source>
        <dbReference type="ARBA" id="ARBA00006139"/>
    </source>
</evidence>
<dbReference type="HAMAP" id="MF_00161">
    <property type="entry name" value="LspA"/>
    <property type="match status" value="1"/>
</dbReference>
<comment type="function">
    <text evidence="9">This protein specifically catalyzes the removal of signal peptides from prolipoproteins.</text>
</comment>
<reference evidence="12" key="2">
    <citation type="submission" date="2021-04" db="EMBL/GenBank/DDBJ databases">
        <authorList>
            <person name="Gilroy R."/>
        </authorList>
    </citation>
    <scope>NUCLEOTIDE SEQUENCE</scope>
    <source>
        <strain evidence="12">811</strain>
    </source>
</reference>
<feature type="active site" evidence="9">
    <location>
        <position position="115"/>
    </location>
</feature>
<comment type="subcellular location">
    <subcellularLocation>
        <location evidence="9">Cell membrane</location>
        <topology evidence="9">Multi-pass membrane protein</topology>
    </subcellularLocation>
</comment>
<evidence type="ECO:0000256" key="4">
    <source>
        <dbReference type="ARBA" id="ARBA00022692"/>
    </source>
</evidence>
<evidence type="ECO:0000313" key="12">
    <source>
        <dbReference type="EMBL" id="HIX07383.1"/>
    </source>
</evidence>
<dbReference type="PRINTS" id="PR00781">
    <property type="entry name" value="LIPOSIGPTASE"/>
</dbReference>
<proteinExistence type="inferred from homology"/>
<dbReference type="PANTHER" id="PTHR33695">
    <property type="entry name" value="LIPOPROTEIN SIGNAL PEPTIDASE"/>
    <property type="match status" value="1"/>
</dbReference>
<dbReference type="AlphaFoldDB" id="A0A9D1V7J1"/>
<gene>
    <name evidence="9" type="primary">lspA</name>
    <name evidence="12" type="ORF">H9741_02815</name>
</gene>
<dbReference type="GO" id="GO:0006508">
    <property type="term" value="P:proteolysis"/>
    <property type="evidence" value="ECO:0007669"/>
    <property type="project" value="UniProtKB-KW"/>
</dbReference>
<evidence type="ECO:0000256" key="8">
    <source>
        <dbReference type="ARBA" id="ARBA00023136"/>
    </source>
</evidence>
<protein>
    <recommendedName>
        <fullName evidence="9">Lipoprotein signal peptidase</fullName>
        <ecNumber evidence="9">3.4.23.36</ecNumber>
    </recommendedName>
    <alternativeName>
        <fullName evidence="9">Prolipoprotein signal peptidase</fullName>
    </alternativeName>
    <alternativeName>
        <fullName evidence="9">Signal peptidase II</fullName>
        <shortName evidence="9">SPase II</shortName>
    </alternativeName>
</protein>
<keyword evidence="4 9" id="KW-0812">Transmembrane</keyword>
<comment type="caution">
    <text evidence="9">Lacks conserved residue(s) required for the propagation of feature annotation.</text>
</comment>
<organism evidence="12 13">
    <name type="scientific">Candidatus Borkfalkia faecipullorum</name>
    <dbReference type="NCBI Taxonomy" id="2838510"/>
    <lineage>
        <taxon>Bacteria</taxon>
        <taxon>Bacillati</taxon>
        <taxon>Bacillota</taxon>
        <taxon>Clostridia</taxon>
        <taxon>Christensenellales</taxon>
        <taxon>Christensenellaceae</taxon>
        <taxon>Candidatus Borkfalkia</taxon>
    </lineage>
</organism>
<dbReference type="EC" id="3.4.23.36" evidence="9"/>
<evidence type="ECO:0000256" key="11">
    <source>
        <dbReference type="SAM" id="MobiDB-lite"/>
    </source>
</evidence>
<feature type="transmembrane region" description="Helical" evidence="9">
    <location>
        <begin position="92"/>
        <end position="110"/>
    </location>
</feature>
<accession>A0A9D1V7J1</accession>